<protein>
    <submittedName>
        <fullName evidence="2">Uncharacterized protein</fullName>
    </submittedName>
</protein>
<dbReference type="AlphaFoldDB" id="A0A0C2UXL0"/>
<gene>
    <name evidence="2" type="ORF">CCC_00617</name>
</gene>
<evidence type="ECO:0000313" key="3">
    <source>
        <dbReference type="Proteomes" id="UP000031971"/>
    </source>
</evidence>
<comment type="caution">
    <text evidence="2">The sequence shown here is derived from an EMBL/GenBank/DDBJ whole genome shotgun (WGS) entry which is preliminary data.</text>
</comment>
<feature type="region of interest" description="Disordered" evidence="1">
    <location>
        <begin position="23"/>
        <end position="53"/>
    </location>
</feature>
<organism evidence="2 3">
    <name type="scientific">Paramagnetospirillum magnetotacticum MS-1</name>
    <dbReference type="NCBI Taxonomy" id="272627"/>
    <lineage>
        <taxon>Bacteria</taxon>
        <taxon>Pseudomonadati</taxon>
        <taxon>Pseudomonadota</taxon>
        <taxon>Alphaproteobacteria</taxon>
        <taxon>Rhodospirillales</taxon>
        <taxon>Magnetospirillaceae</taxon>
        <taxon>Paramagnetospirillum</taxon>
    </lineage>
</organism>
<sequence length="53" mass="5291">MYQALDLGSDHCPAVTEFIDEPPALAGGEELRARPGAPFGAGAKADGGPPPGD</sequence>
<evidence type="ECO:0000256" key="1">
    <source>
        <dbReference type="SAM" id="MobiDB-lite"/>
    </source>
</evidence>
<reference evidence="2 3" key="1">
    <citation type="submission" date="2015-01" db="EMBL/GenBank/DDBJ databases">
        <title>Genome Sequence of Magnetospirillum magnetotacticum Strain MS-1.</title>
        <authorList>
            <person name="Marinov G.K."/>
            <person name="Smalley M.D."/>
            <person name="DeSalvo G."/>
        </authorList>
    </citation>
    <scope>NUCLEOTIDE SEQUENCE [LARGE SCALE GENOMIC DNA]</scope>
    <source>
        <strain evidence="2 3">MS-1</strain>
    </source>
</reference>
<dbReference type="Proteomes" id="UP000031971">
    <property type="component" value="Unassembled WGS sequence"/>
</dbReference>
<accession>A0A0C2UXL0</accession>
<name>A0A0C2UXL0_PARME</name>
<proteinExistence type="predicted"/>
<feature type="compositionally biased region" description="Low complexity" evidence="1">
    <location>
        <begin position="34"/>
        <end position="47"/>
    </location>
</feature>
<dbReference type="EMBL" id="JXSL01000030">
    <property type="protein sequence ID" value="KIL97556.1"/>
    <property type="molecule type" value="Genomic_DNA"/>
</dbReference>
<evidence type="ECO:0000313" key="2">
    <source>
        <dbReference type="EMBL" id="KIL97556.1"/>
    </source>
</evidence>
<keyword evidence="3" id="KW-1185">Reference proteome</keyword>